<accession>A0A0V0QYF1</accession>
<sequence>MKPTFDFNQNMNFQRQIAREKQIKAQQQLTETVNQVYNPLKKLQVQFEKNKLQNQQEKLQYYKELRKSKGEIMMQNKMFNEQETPLIQEGKISYDNLQDLKFKQFDDINKMIQDKNKDQILQDLFDSSFENQGIKNSKKLNKQITINQIIKELCKQIAVIYLGYTGKKQKNNNGSPPLSYYFIYDYNKKNFQFFTKKCQKYYDNLFRQQQKKQQIKKQINKNNIQIKDGKAQNQEIDILDEFHNNDTNKSNKGNNQKYLCDMYFLTEILKQNANKLNLDAFKILENPDEFIQQLWNDQSEIKTYLNLLQNKFQQQEEVEKQSTQGKKQKNLKLLLMSEEQRQNFKKKLDEYKIQQLHINQDYEKLQQIQQQNEEKERIEFIKKGILLQQFQNDENFKNRTIFQNILQGKNQENEKLLQQKIFLAQIKKKSRINQLKIENSKKEIENEEKQLEQIIFEQLQTEFRDIAKIIVNSQKQYVKEFNYYKKEESQAKLFQLQEKFQEKKNQANFTQLSQELENNVQQSNLSQNKEYLSKKDQQEDLAQKQNNKQGDQIEQKEILIKNTESTELRKEQIIKELQKLKEFQLEPVSEFQMKFGIESIIQFHQEQLDVYQKFQQLIEIKNYQLQCLIQDEKFSSKNKDHNNLEVLKNAGNIKGLLSIEESYKGDKTFIQKILRQKGFSDSEKVNQIQILKRKKLDSIIAEFERNQEEEEKNKKQKFQSKQLSQDEKAKQQKNQQRIQIQRKQTQSYSNLDVFNRRSSYRNFSTCLNKKQSGQKQTFQNSNNENYQLEPQQKQKDIKKKSQVNSFYTLESSIVKNKHLNTHYGDSKFNTNSHNISLQKSNISNSSINLPSFYKQVGDSHYKQKVKDFSYDINLQNLSKKQNSIKKSAKSLQSSIYISPKSFRNIEDYQWAVQIKSLEKEQEKTDREKCHDLASEFFDIVSQQHQKMLKKTKYSSQQMIKQGKEIKRKIFNQWEKQLENLDTKIDSHLIEFIKKNHKNAFEEDEDNIEEAGRNRQKQLQLQKQLIRNKND</sequence>
<feature type="region of interest" description="Disordered" evidence="2">
    <location>
        <begin position="1003"/>
        <end position="1030"/>
    </location>
</feature>
<dbReference type="InParanoid" id="A0A0V0QYF1"/>
<proteinExistence type="predicted"/>
<feature type="compositionally biased region" description="Polar residues" evidence="2">
    <location>
        <begin position="771"/>
        <end position="790"/>
    </location>
</feature>
<keyword evidence="1" id="KW-0175">Coiled coil</keyword>
<feature type="compositionally biased region" description="Basic and acidic residues" evidence="2">
    <location>
        <begin position="531"/>
        <end position="542"/>
    </location>
</feature>
<feature type="region of interest" description="Disordered" evidence="2">
    <location>
        <begin position="705"/>
        <end position="746"/>
    </location>
</feature>
<feature type="region of interest" description="Disordered" evidence="2">
    <location>
        <begin position="527"/>
        <end position="550"/>
    </location>
</feature>
<protein>
    <submittedName>
        <fullName evidence="3">Uncharacterized protein</fullName>
    </submittedName>
</protein>
<evidence type="ECO:0000256" key="2">
    <source>
        <dbReference type="SAM" id="MobiDB-lite"/>
    </source>
</evidence>
<reference evidence="3 4" key="1">
    <citation type="journal article" date="2015" name="Sci. Rep.">
        <title>Genome of the facultative scuticociliatosis pathogen Pseudocohnilembus persalinus provides insight into its virulence through horizontal gene transfer.</title>
        <authorList>
            <person name="Xiong J."/>
            <person name="Wang G."/>
            <person name="Cheng J."/>
            <person name="Tian M."/>
            <person name="Pan X."/>
            <person name="Warren A."/>
            <person name="Jiang C."/>
            <person name="Yuan D."/>
            <person name="Miao W."/>
        </authorList>
    </citation>
    <scope>NUCLEOTIDE SEQUENCE [LARGE SCALE GENOMIC DNA]</scope>
    <source>
        <strain evidence="3">36N120E</strain>
    </source>
</reference>
<feature type="coiled-coil region" evidence="1">
    <location>
        <begin position="334"/>
        <end position="378"/>
    </location>
</feature>
<keyword evidence="4" id="KW-1185">Reference proteome</keyword>
<dbReference type="EMBL" id="LDAU01000087">
    <property type="protein sequence ID" value="KRX07117.1"/>
    <property type="molecule type" value="Genomic_DNA"/>
</dbReference>
<dbReference type="Proteomes" id="UP000054937">
    <property type="component" value="Unassembled WGS sequence"/>
</dbReference>
<evidence type="ECO:0000256" key="1">
    <source>
        <dbReference type="SAM" id="Coils"/>
    </source>
</evidence>
<dbReference type="AlphaFoldDB" id="A0A0V0QYF1"/>
<feature type="compositionally biased region" description="Low complexity" evidence="2">
    <location>
        <begin position="732"/>
        <end position="746"/>
    </location>
</feature>
<evidence type="ECO:0000313" key="3">
    <source>
        <dbReference type="EMBL" id="KRX07117.1"/>
    </source>
</evidence>
<name>A0A0V0QYF1_PSEPJ</name>
<organism evidence="3 4">
    <name type="scientific">Pseudocohnilembus persalinus</name>
    <name type="common">Ciliate</name>
    <dbReference type="NCBI Taxonomy" id="266149"/>
    <lineage>
        <taxon>Eukaryota</taxon>
        <taxon>Sar</taxon>
        <taxon>Alveolata</taxon>
        <taxon>Ciliophora</taxon>
        <taxon>Intramacronucleata</taxon>
        <taxon>Oligohymenophorea</taxon>
        <taxon>Scuticociliatia</taxon>
        <taxon>Philasterida</taxon>
        <taxon>Pseudocohnilembidae</taxon>
        <taxon>Pseudocohnilembus</taxon>
    </lineage>
</organism>
<evidence type="ECO:0000313" key="4">
    <source>
        <dbReference type="Proteomes" id="UP000054937"/>
    </source>
</evidence>
<feature type="region of interest" description="Disordered" evidence="2">
    <location>
        <begin position="771"/>
        <end position="798"/>
    </location>
</feature>
<comment type="caution">
    <text evidence="3">The sequence shown here is derived from an EMBL/GenBank/DDBJ whole genome shotgun (WGS) entry which is preliminary data.</text>
</comment>
<gene>
    <name evidence="3" type="ORF">PPERSA_09331</name>
</gene>
<feature type="compositionally biased region" description="Low complexity" evidence="2">
    <location>
        <begin position="1016"/>
        <end position="1030"/>
    </location>
</feature>